<dbReference type="EC" id="4.1.3.4" evidence="3"/>
<dbReference type="InterPro" id="IPR043594">
    <property type="entry name" value="HMGL"/>
</dbReference>
<comment type="catalytic activity">
    <reaction evidence="6">
        <text>(3S)-3-hydroxy-3-methylglutaryl-CoA = acetoacetate + acetyl-CoA</text>
        <dbReference type="Rhea" id="RHEA:24404"/>
        <dbReference type="ChEBI" id="CHEBI:13705"/>
        <dbReference type="ChEBI" id="CHEBI:43074"/>
        <dbReference type="ChEBI" id="CHEBI:57288"/>
        <dbReference type="EC" id="4.1.3.4"/>
    </reaction>
</comment>
<comment type="caution">
    <text evidence="8">The sequence shown here is derived from an EMBL/GenBank/DDBJ whole genome shotgun (WGS) entry which is preliminary data.</text>
</comment>
<organism evidence="8 9">
    <name type="scientific">Oculimacula yallundae</name>
    <dbReference type="NCBI Taxonomy" id="86028"/>
    <lineage>
        <taxon>Eukaryota</taxon>
        <taxon>Fungi</taxon>
        <taxon>Dikarya</taxon>
        <taxon>Ascomycota</taxon>
        <taxon>Pezizomycotina</taxon>
        <taxon>Leotiomycetes</taxon>
        <taxon>Helotiales</taxon>
        <taxon>Ploettnerulaceae</taxon>
        <taxon>Oculimacula</taxon>
    </lineage>
</organism>
<evidence type="ECO:0000256" key="6">
    <source>
        <dbReference type="ARBA" id="ARBA00049877"/>
    </source>
</evidence>
<dbReference type="PANTHER" id="PTHR42738:SF17">
    <property type="entry name" value="HYDROXYMETHYLGLUTARYL-COA LYASE"/>
    <property type="match status" value="1"/>
</dbReference>
<comment type="pathway">
    <text evidence="1">Metabolic intermediate metabolism; (S)-3-hydroxy-3-methylglutaryl-CoA degradation; acetoacetate from (S)-3-hydroxy-3-methylglutaryl-CoA: step 1/1.</text>
</comment>
<keyword evidence="4" id="KW-0479">Metal-binding</keyword>
<evidence type="ECO:0000256" key="4">
    <source>
        <dbReference type="ARBA" id="ARBA00022723"/>
    </source>
</evidence>
<gene>
    <name evidence="8" type="ORF">VTL71DRAFT_3530</name>
</gene>
<dbReference type="Proteomes" id="UP001595075">
    <property type="component" value="Unassembled WGS sequence"/>
</dbReference>
<dbReference type="EMBL" id="JAZHXI010000012">
    <property type="protein sequence ID" value="KAL2065860.1"/>
    <property type="molecule type" value="Genomic_DNA"/>
</dbReference>
<proteinExistence type="inferred from homology"/>
<keyword evidence="9" id="KW-1185">Reference proteome</keyword>
<feature type="domain" description="Pyruvate carboxyltransferase" evidence="7">
    <location>
        <begin position="9"/>
        <end position="282"/>
    </location>
</feature>
<dbReference type="PANTHER" id="PTHR42738">
    <property type="entry name" value="HYDROXYMETHYLGLUTARYL-COA LYASE"/>
    <property type="match status" value="1"/>
</dbReference>
<reference evidence="8 9" key="1">
    <citation type="journal article" date="2024" name="Commun. Biol.">
        <title>Comparative genomic analysis of thermophilic fungi reveals convergent evolutionary adaptations and gene losses.</title>
        <authorList>
            <person name="Steindorff A.S."/>
            <person name="Aguilar-Pontes M.V."/>
            <person name="Robinson A.J."/>
            <person name="Andreopoulos B."/>
            <person name="LaButti K."/>
            <person name="Kuo A."/>
            <person name="Mondo S."/>
            <person name="Riley R."/>
            <person name="Otillar R."/>
            <person name="Haridas S."/>
            <person name="Lipzen A."/>
            <person name="Grimwood J."/>
            <person name="Schmutz J."/>
            <person name="Clum A."/>
            <person name="Reid I.D."/>
            <person name="Moisan M.C."/>
            <person name="Butler G."/>
            <person name="Nguyen T.T.M."/>
            <person name="Dewar K."/>
            <person name="Conant G."/>
            <person name="Drula E."/>
            <person name="Henrissat B."/>
            <person name="Hansel C."/>
            <person name="Singer S."/>
            <person name="Hutchinson M.I."/>
            <person name="de Vries R.P."/>
            <person name="Natvig D.O."/>
            <person name="Powell A.J."/>
            <person name="Tsang A."/>
            <person name="Grigoriev I.V."/>
        </authorList>
    </citation>
    <scope>NUCLEOTIDE SEQUENCE [LARGE SCALE GENOMIC DNA]</scope>
    <source>
        <strain evidence="8 9">CBS 494.80</strain>
    </source>
</reference>
<dbReference type="Pfam" id="PF00682">
    <property type="entry name" value="HMGL-like"/>
    <property type="match status" value="1"/>
</dbReference>
<protein>
    <recommendedName>
        <fullName evidence="3">hydroxymethylglutaryl-CoA lyase</fullName>
        <ecNumber evidence="3">4.1.3.4</ecNumber>
    </recommendedName>
</protein>
<sequence>MLLTQPPVVRIVEVGPRDGLQNVGEWVPTATKLELISRLENCGLRSIELTSVVSPRAVPQMADSGRLLSEPHIQSMLQNSRLQLPVLVPNMRGLAIALQKGVQEIAVFISASEHFSRVNINCTCDEAIKRVREVATTARELNISVRGYVSCIFADPYDGPTQPSSVLHAVKELFKMGCYEVSLGDTLGIGSPGSVRVLLEYLEGSGVPMSRLAGHFHDTYKQARANVWEAYCCGVKTFDSSVAGIGGCPFVPEAKGNASTEDLVELFEDAGISTGVNIEELIRTSAWISNVLRESITRTRNTISGAPLPIPGS</sequence>
<evidence type="ECO:0000256" key="3">
    <source>
        <dbReference type="ARBA" id="ARBA00012910"/>
    </source>
</evidence>
<name>A0ABR4C801_9HELO</name>
<evidence type="ECO:0000313" key="8">
    <source>
        <dbReference type="EMBL" id="KAL2065860.1"/>
    </source>
</evidence>
<evidence type="ECO:0000259" key="7">
    <source>
        <dbReference type="PROSITE" id="PS50991"/>
    </source>
</evidence>
<comment type="similarity">
    <text evidence="2">Belongs to the HMG-CoA lyase family.</text>
</comment>
<evidence type="ECO:0000313" key="9">
    <source>
        <dbReference type="Proteomes" id="UP001595075"/>
    </source>
</evidence>
<accession>A0ABR4C801</accession>
<dbReference type="Gene3D" id="3.20.20.70">
    <property type="entry name" value="Aldolase class I"/>
    <property type="match status" value="1"/>
</dbReference>
<dbReference type="CDD" id="cd07938">
    <property type="entry name" value="DRE_TIM_HMGL"/>
    <property type="match status" value="1"/>
</dbReference>
<dbReference type="InterPro" id="IPR000891">
    <property type="entry name" value="PYR_CT"/>
</dbReference>
<evidence type="ECO:0000256" key="2">
    <source>
        <dbReference type="ARBA" id="ARBA00009405"/>
    </source>
</evidence>
<dbReference type="NCBIfam" id="NF004283">
    <property type="entry name" value="PRK05692.1"/>
    <property type="match status" value="1"/>
</dbReference>
<evidence type="ECO:0000256" key="1">
    <source>
        <dbReference type="ARBA" id="ARBA00005143"/>
    </source>
</evidence>
<keyword evidence="5" id="KW-0456">Lyase</keyword>
<evidence type="ECO:0000256" key="5">
    <source>
        <dbReference type="ARBA" id="ARBA00023239"/>
    </source>
</evidence>
<dbReference type="SUPFAM" id="SSF51569">
    <property type="entry name" value="Aldolase"/>
    <property type="match status" value="1"/>
</dbReference>
<dbReference type="InterPro" id="IPR013785">
    <property type="entry name" value="Aldolase_TIM"/>
</dbReference>
<dbReference type="PROSITE" id="PS50991">
    <property type="entry name" value="PYR_CT"/>
    <property type="match status" value="1"/>
</dbReference>